<proteinExistence type="predicted"/>
<dbReference type="GO" id="GO:0003682">
    <property type="term" value="F:chromatin binding"/>
    <property type="evidence" value="ECO:0007669"/>
    <property type="project" value="TreeGrafter"/>
</dbReference>
<dbReference type="SMART" id="SM00317">
    <property type="entry name" value="SET"/>
    <property type="match status" value="1"/>
</dbReference>
<dbReference type="InterPro" id="IPR040595">
    <property type="entry name" value="EZH2_N"/>
</dbReference>
<dbReference type="Proteomes" id="UP000028045">
    <property type="component" value="Unassembled WGS sequence"/>
</dbReference>
<feature type="region of interest" description="Disordered" evidence="7">
    <location>
        <begin position="24"/>
        <end position="75"/>
    </location>
</feature>
<feature type="compositionally biased region" description="Polar residues" evidence="7">
    <location>
        <begin position="1045"/>
        <end position="1065"/>
    </location>
</feature>
<feature type="compositionally biased region" description="Basic and acidic residues" evidence="7">
    <location>
        <begin position="1148"/>
        <end position="1158"/>
    </location>
</feature>
<dbReference type="GO" id="GO:0032259">
    <property type="term" value="P:methylation"/>
    <property type="evidence" value="ECO:0007669"/>
    <property type="project" value="UniProtKB-KW"/>
</dbReference>
<feature type="compositionally biased region" description="Basic and acidic residues" evidence="7">
    <location>
        <begin position="986"/>
        <end position="995"/>
    </location>
</feature>
<feature type="compositionally biased region" description="Basic residues" evidence="7">
    <location>
        <begin position="970"/>
        <end position="979"/>
    </location>
</feature>
<dbReference type="GO" id="GO:0031507">
    <property type="term" value="P:heterochromatin formation"/>
    <property type="evidence" value="ECO:0007669"/>
    <property type="project" value="TreeGrafter"/>
</dbReference>
<dbReference type="InterPro" id="IPR041355">
    <property type="entry name" value="Pre-SET_CXC"/>
</dbReference>
<evidence type="ECO:0000313" key="11">
    <source>
        <dbReference type="Proteomes" id="UP000028045"/>
    </source>
</evidence>
<dbReference type="Pfam" id="PF18601">
    <property type="entry name" value="EZH2_N"/>
    <property type="match status" value="1"/>
</dbReference>
<organism evidence="10 11">
    <name type="scientific">Stachybotrys chartarum (strain CBS 109288 / IBT 7711)</name>
    <name type="common">Toxic black mold</name>
    <name type="synonym">Stilbospora chartarum</name>
    <dbReference type="NCBI Taxonomy" id="1280523"/>
    <lineage>
        <taxon>Eukaryota</taxon>
        <taxon>Fungi</taxon>
        <taxon>Dikarya</taxon>
        <taxon>Ascomycota</taxon>
        <taxon>Pezizomycotina</taxon>
        <taxon>Sordariomycetes</taxon>
        <taxon>Hypocreomycetidae</taxon>
        <taxon>Hypocreales</taxon>
        <taxon>Stachybotryaceae</taxon>
        <taxon>Stachybotrys</taxon>
    </lineage>
</organism>
<evidence type="ECO:0000256" key="2">
    <source>
        <dbReference type="ARBA" id="ARBA00022679"/>
    </source>
</evidence>
<evidence type="ECO:0000256" key="6">
    <source>
        <dbReference type="ARBA" id="ARBA00048568"/>
    </source>
</evidence>
<dbReference type="HOGENOM" id="CLU_004089_1_0_1"/>
<feature type="compositionally biased region" description="Basic and acidic residues" evidence="7">
    <location>
        <begin position="862"/>
        <end position="871"/>
    </location>
</feature>
<sequence length="1175" mass="130704">MNFLHGDSDESALAEQLQASLPRVNGLFSRNEPASNKKPPKPSLLNLSREPISPPPLKRSSTSATPAGNISPTLSTAGSFSGADFFAGSAPEMAKTPSLNINVGTAATSRTSLTGTPSSHHSHTRNATTPKGQSQFASDPRFHEIVSRIQSFYQDVKESQAQLAACVIDDTRTSDRRVSSGPDLFADVKVDTSLEKKGHTVRIKFKQHVKNRREGREEHHVPKCIKTNKDRVPSYRFHHVEIKKNILTPNTMLTFVPHLRDLESSEEVKYNLWLKELEDYDLQSGFKPMSREEKELLTIQSERAATLSLYLESWLDRLAIPGCSKSNLIRYMAKQESDNAITPQQKTSLLRSHREDPDVALGADRAAQIFTDAFRQVFKENQTGPMCLELRNVLQLEESVDSIMDTKPTAKDGSSQHHDNEYDVAEFNLATYSILGCLICFSHACEHGEYDALNCKRTFSLLSGRSRLSDALRRRQPPQMNGIDSSVQPAVIGGPCQRRCYLRSRSPNRANARATKPWTEGERTVLRSIVVTADNSKVQTDPICLVAEFLDRDCNDVNRELQELNVNIPASEVVGAPRVKNLPWYDRHRKVLSGDWQEQTLSHEFEQREIPEPCNHEGPCAPRVCPCVDAGLLCERFCRCTAESCAYKFTGCACHSQGRTCMPKQKDKPCICVQLNRECDPELCGSCGARERTDPVNSQDDWLHSFGCQNCDLQRGARKSLLLGQSQLEGVGYGLFTAEDIAQDEFIVEYVGELITHDEGVRREARRGDVFDEESTVSYLFTLLENEGIWVDAAVYGNLSRYINHATENEKRGCNISPRILYVNGEYRIKFTAMRDIKAGEELFFNYGKEFPNLTKKLLDDKAGAKSEPAKRKGRKPKAGVAEKKAPRGQAGKPGPKRGRKPKREIVEVVDDEVMLDVWEGAEIAKSRKRKRNLQDDSEEEEYHPTGTEGGASLAPSESDSDTPLTGSVRLRKRSKQVRRQTVDSPLKRVAETKTRGKRGGARPGSGRPRKHPRPVPKPTADAATPTLASVSVATRTAIGPAPGTDTSASAGTASDPSNTAQVSNKIDLDADSSGTVRIESLASASITIPLEQGTGHKEVRPARDVMVPEIDDSQDGTPQGDAAEDHEEEEEDEDLYGNEDDDEDQDVIVRKRQDRASRNRRKPAKFRDENSWVR</sequence>
<comment type="catalytic activity">
    <reaction evidence="6">
        <text>L-lysyl(27)-[histone H3] + 3 S-adenosyl-L-methionine = N(6),N(6),N(6)-trimethyl-L-lysyl(27)-[histone H3] + 3 S-adenosyl-L-homocysteine + 3 H(+)</text>
        <dbReference type="Rhea" id="RHEA:60292"/>
        <dbReference type="Rhea" id="RHEA-COMP:15535"/>
        <dbReference type="Rhea" id="RHEA-COMP:15548"/>
        <dbReference type="ChEBI" id="CHEBI:15378"/>
        <dbReference type="ChEBI" id="CHEBI:29969"/>
        <dbReference type="ChEBI" id="CHEBI:57856"/>
        <dbReference type="ChEBI" id="CHEBI:59789"/>
        <dbReference type="ChEBI" id="CHEBI:61961"/>
        <dbReference type="EC" id="2.1.1.356"/>
    </reaction>
</comment>
<dbReference type="InterPro" id="IPR048360">
    <property type="entry name" value="Ezh2_CXC_fung"/>
</dbReference>
<dbReference type="InterPro" id="IPR046341">
    <property type="entry name" value="SET_dom_sf"/>
</dbReference>
<gene>
    <name evidence="10" type="ORF">S7711_08671</name>
</gene>
<evidence type="ECO:0008006" key="12">
    <source>
        <dbReference type="Google" id="ProtNLM"/>
    </source>
</evidence>
<feature type="region of interest" description="Disordered" evidence="7">
    <location>
        <begin position="926"/>
        <end position="1074"/>
    </location>
</feature>
<keyword evidence="4" id="KW-0805">Transcription regulation</keyword>
<evidence type="ECO:0000313" key="10">
    <source>
        <dbReference type="EMBL" id="KEY70476.1"/>
    </source>
</evidence>
<dbReference type="Gene3D" id="2.170.270.10">
    <property type="entry name" value="SET domain"/>
    <property type="match status" value="1"/>
</dbReference>
<feature type="compositionally biased region" description="Polar residues" evidence="7">
    <location>
        <begin position="59"/>
        <end position="75"/>
    </location>
</feature>
<keyword evidence="5" id="KW-0804">Transcription</keyword>
<evidence type="ECO:0000256" key="5">
    <source>
        <dbReference type="ARBA" id="ARBA00023163"/>
    </source>
</evidence>
<evidence type="ECO:0000259" key="8">
    <source>
        <dbReference type="PROSITE" id="PS50280"/>
    </source>
</evidence>
<keyword evidence="2" id="KW-0808">Transferase</keyword>
<dbReference type="SUPFAM" id="SSF82199">
    <property type="entry name" value="SET domain"/>
    <property type="match status" value="1"/>
</dbReference>
<dbReference type="Pfam" id="PF18600">
    <property type="entry name" value="Ezh2_MCSS_fung"/>
    <property type="match status" value="1"/>
</dbReference>
<dbReference type="OrthoDB" id="6141102at2759"/>
<feature type="compositionally biased region" description="Basic and acidic residues" evidence="7">
    <location>
        <begin position="1166"/>
        <end position="1175"/>
    </location>
</feature>
<dbReference type="AlphaFoldDB" id="A0A084AYU7"/>
<keyword evidence="3" id="KW-0949">S-adenosyl-L-methionine</keyword>
<dbReference type="EMBL" id="KL648437">
    <property type="protein sequence ID" value="KEY70476.1"/>
    <property type="molecule type" value="Genomic_DNA"/>
</dbReference>
<dbReference type="PANTHER" id="PTHR45747">
    <property type="entry name" value="HISTONE-LYSINE N-METHYLTRANSFERASE E(Z)"/>
    <property type="match status" value="1"/>
</dbReference>
<dbReference type="InterPro" id="IPR001214">
    <property type="entry name" value="SET_dom"/>
</dbReference>
<dbReference type="InterPro" id="IPR026489">
    <property type="entry name" value="CXC_dom"/>
</dbReference>
<feature type="compositionally biased region" description="Polar residues" evidence="7">
    <location>
        <begin position="956"/>
        <end position="966"/>
    </location>
</feature>
<dbReference type="InterPro" id="IPR040968">
    <property type="entry name" value="EZH2_MCSS_fung"/>
</dbReference>
<dbReference type="Pfam" id="PF21509">
    <property type="entry name" value="Ezh2-like__CXC_fung"/>
    <property type="match status" value="1"/>
</dbReference>
<feature type="domain" description="SET" evidence="8">
    <location>
        <begin position="719"/>
        <end position="848"/>
    </location>
</feature>
<evidence type="ECO:0000256" key="1">
    <source>
        <dbReference type="ARBA" id="ARBA00022603"/>
    </source>
</evidence>
<feature type="compositionally biased region" description="Acidic residues" evidence="7">
    <location>
        <begin position="1123"/>
        <end position="1147"/>
    </location>
</feature>
<accession>A0A084AYU7</accession>
<keyword evidence="11" id="KW-1185">Reference proteome</keyword>
<dbReference type="PANTHER" id="PTHR45747:SF4">
    <property type="entry name" value="HISTONE-LYSINE N-METHYLTRANSFERASE E(Z)"/>
    <property type="match status" value="1"/>
</dbReference>
<evidence type="ECO:0000256" key="3">
    <source>
        <dbReference type="ARBA" id="ARBA00022691"/>
    </source>
</evidence>
<dbReference type="PROSITE" id="PS51633">
    <property type="entry name" value="CXC"/>
    <property type="match status" value="1"/>
</dbReference>
<feature type="compositionally biased region" description="Basic and acidic residues" evidence="7">
    <location>
        <begin position="1095"/>
        <end position="1104"/>
    </location>
</feature>
<dbReference type="Pfam" id="PF18264">
    <property type="entry name" value="preSET_CXC"/>
    <property type="match status" value="1"/>
</dbReference>
<evidence type="ECO:0000256" key="7">
    <source>
        <dbReference type="SAM" id="MobiDB-lite"/>
    </source>
</evidence>
<name>A0A084AYU7_STACB</name>
<dbReference type="GO" id="GO:0140951">
    <property type="term" value="F:histone H3K27 trimethyltransferase activity"/>
    <property type="evidence" value="ECO:0007669"/>
    <property type="project" value="UniProtKB-EC"/>
</dbReference>
<dbReference type="PROSITE" id="PS50280">
    <property type="entry name" value="SET"/>
    <property type="match status" value="1"/>
</dbReference>
<feature type="region of interest" description="Disordered" evidence="7">
    <location>
        <begin position="1088"/>
        <end position="1175"/>
    </location>
</feature>
<keyword evidence="1" id="KW-0489">Methyltransferase</keyword>
<feature type="region of interest" description="Disordered" evidence="7">
    <location>
        <begin position="862"/>
        <end position="905"/>
    </location>
</feature>
<dbReference type="InterPro" id="IPR045318">
    <property type="entry name" value="EZH1/2-like"/>
</dbReference>
<evidence type="ECO:0000256" key="4">
    <source>
        <dbReference type="ARBA" id="ARBA00023015"/>
    </source>
</evidence>
<dbReference type="Pfam" id="PF00856">
    <property type="entry name" value="SET"/>
    <property type="match status" value="1"/>
</dbReference>
<feature type="domain" description="CXC" evidence="9">
    <location>
        <begin position="587"/>
        <end position="704"/>
    </location>
</feature>
<protein>
    <recommendedName>
        <fullName evidence="12">SET domain-containing protein</fullName>
    </recommendedName>
</protein>
<evidence type="ECO:0000259" key="9">
    <source>
        <dbReference type="PROSITE" id="PS51633"/>
    </source>
</evidence>
<dbReference type="GO" id="GO:0005634">
    <property type="term" value="C:nucleus"/>
    <property type="evidence" value="ECO:0007669"/>
    <property type="project" value="TreeGrafter"/>
</dbReference>
<reference evidence="10 11" key="1">
    <citation type="journal article" date="2014" name="BMC Genomics">
        <title>Comparative genome sequencing reveals chemotype-specific gene clusters in the toxigenic black mold Stachybotrys.</title>
        <authorList>
            <person name="Semeiks J."/>
            <person name="Borek D."/>
            <person name="Otwinowski Z."/>
            <person name="Grishin N.V."/>
        </authorList>
    </citation>
    <scope>NUCLEOTIDE SEQUENCE [LARGE SCALE GENOMIC DNA]</scope>
    <source>
        <strain evidence="11">CBS 109288 / IBT 7711</strain>
    </source>
</reference>
<feature type="region of interest" description="Disordered" evidence="7">
    <location>
        <begin position="109"/>
        <end position="137"/>
    </location>
</feature>